<dbReference type="GeneID" id="111249481"/>
<feature type="region of interest" description="Disordered" evidence="3">
    <location>
        <begin position="262"/>
        <end position="291"/>
    </location>
</feature>
<dbReference type="PANTHER" id="PTHR12817:SF0">
    <property type="entry name" value="GEO08327P1"/>
    <property type="match status" value="1"/>
</dbReference>
<comment type="subcellular location">
    <subcellularLocation>
        <location evidence="1">Golgi apparatus</location>
        <location evidence="1">cis-Golgi network</location>
    </subcellularLocation>
</comment>
<dbReference type="RefSeq" id="XP_022659129.1">
    <property type="nucleotide sequence ID" value="XM_022803394.1"/>
</dbReference>
<dbReference type="InterPro" id="IPR037992">
    <property type="entry name" value="TRAPPC6/Trs33"/>
</dbReference>
<dbReference type="Gene3D" id="3.30.1380.20">
    <property type="entry name" value="Trafficking protein particle complex subunit 3"/>
    <property type="match status" value="1"/>
</dbReference>
<feature type="compositionally biased region" description="Polar residues" evidence="3">
    <location>
        <begin position="262"/>
        <end position="277"/>
    </location>
</feature>
<dbReference type="AlphaFoldDB" id="A0A7M7K0N1"/>
<sequence>MSIFSSSSLRSFEDFKERIGAQFRQTLKNSSSKDVSAPPSPPAYESRRPSVVSKSKSAERVCVTDPAFVLLDVMLAELAKRQSARTLEDIGLRAGRCIVDLLPIGLQLAPNNQELAKFIQRTFWKAVFGKQAEHLKRAKRSDQTYDSFCIDDSEFRWGSKLVRAAGAVKGDVGLCSRYCCGLIRGALQAVSFDPAHSEENAIAVQCEISIKGYTRFWISLQITESTIPCLNEGYGGMSIEKQMAADIGRLFRVELIRQSSIADNSDTGNNSSNVTESSPHRDKNLNDTAKNCSDAKLDSTRNLNGGLF</sequence>
<dbReference type="Proteomes" id="UP000594260">
    <property type="component" value="Unplaced"/>
</dbReference>
<organism evidence="4 5">
    <name type="scientific">Varroa destructor</name>
    <name type="common">Honeybee mite</name>
    <dbReference type="NCBI Taxonomy" id="109461"/>
    <lineage>
        <taxon>Eukaryota</taxon>
        <taxon>Metazoa</taxon>
        <taxon>Ecdysozoa</taxon>
        <taxon>Arthropoda</taxon>
        <taxon>Chelicerata</taxon>
        <taxon>Arachnida</taxon>
        <taxon>Acari</taxon>
        <taxon>Parasitiformes</taxon>
        <taxon>Mesostigmata</taxon>
        <taxon>Gamasina</taxon>
        <taxon>Dermanyssoidea</taxon>
        <taxon>Varroidae</taxon>
        <taxon>Varroa</taxon>
    </lineage>
</organism>
<evidence type="ECO:0000256" key="1">
    <source>
        <dbReference type="ARBA" id="ARBA00004222"/>
    </source>
</evidence>
<accession>A0A7M7K0N1</accession>
<dbReference type="GO" id="GO:0005802">
    <property type="term" value="C:trans-Golgi network"/>
    <property type="evidence" value="ECO:0007669"/>
    <property type="project" value="TreeGrafter"/>
</dbReference>
<dbReference type="GO" id="GO:0005801">
    <property type="term" value="C:cis-Golgi network"/>
    <property type="evidence" value="ECO:0007669"/>
    <property type="project" value="TreeGrafter"/>
</dbReference>
<dbReference type="KEGG" id="vde:111249481"/>
<dbReference type="InterPro" id="IPR024096">
    <property type="entry name" value="NO_sig/Golgi_transp_ligand-bd"/>
</dbReference>
<evidence type="ECO:0000313" key="5">
    <source>
        <dbReference type="Proteomes" id="UP000594260"/>
    </source>
</evidence>
<dbReference type="Pfam" id="PF04051">
    <property type="entry name" value="TRAPP"/>
    <property type="match status" value="1"/>
</dbReference>
<dbReference type="SUPFAM" id="SSF111126">
    <property type="entry name" value="Ligand-binding domain in the NO signalling and Golgi transport"/>
    <property type="match status" value="1"/>
</dbReference>
<feature type="compositionally biased region" description="Polar residues" evidence="3">
    <location>
        <begin position="24"/>
        <end position="34"/>
    </location>
</feature>
<dbReference type="GO" id="GO:0030008">
    <property type="term" value="C:TRAPP complex"/>
    <property type="evidence" value="ECO:0007669"/>
    <property type="project" value="TreeGrafter"/>
</dbReference>
<evidence type="ECO:0000256" key="3">
    <source>
        <dbReference type="SAM" id="MobiDB-lite"/>
    </source>
</evidence>
<evidence type="ECO:0000313" key="4">
    <source>
        <dbReference type="EnsemblMetazoa" id="XP_022659129"/>
    </source>
</evidence>
<comment type="similarity">
    <text evidence="2">Belongs to the TRAPP small subunits family. BET3 subfamily.</text>
</comment>
<dbReference type="InterPro" id="IPR007194">
    <property type="entry name" value="TRAPP_component"/>
</dbReference>
<name>A0A7M7K0N1_VARDE</name>
<evidence type="ECO:0000256" key="2">
    <source>
        <dbReference type="ARBA" id="ARBA00006218"/>
    </source>
</evidence>
<feature type="region of interest" description="Disordered" evidence="3">
    <location>
        <begin position="24"/>
        <end position="51"/>
    </location>
</feature>
<dbReference type="PANTHER" id="PTHR12817">
    <property type="entry name" value="TRAFFICKING PROTEIN PARTICLE COMPLEX SUBUNIT 6B"/>
    <property type="match status" value="1"/>
</dbReference>
<keyword evidence="5" id="KW-1185">Reference proteome</keyword>
<dbReference type="GO" id="GO:0006888">
    <property type="term" value="P:endoplasmic reticulum to Golgi vesicle-mediated transport"/>
    <property type="evidence" value="ECO:0007669"/>
    <property type="project" value="TreeGrafter"/>
</dbReference>
<protein>
    <submittedName>
        <fullName evidence="4">Uncharacterized protein</fullName>
    </submittedName>
</protein>
<dbReference type="OrthoDB" id="10254842at2759"/>
<proteinExistence type="inferred from homology"/>
<reference evidence="4" key="1">
    <citation type="submission" date="2021-01" db="UniProtKB">
        <authorList>
            <consortium name="EnsemblMetazoa"/>
        </authorList>
    </citation>
    <scope>IDENTIFICATION</scope>
</reference>
<dbReference type="InParanoid" id="A0A7M7K0N1"/>
<dbReference type="EnsemblMetazoa" id="XM_022803394">
    <property type="protein sequence ID" value="XP_022659129"/>
    <property type="gene ID" value="LOC111249481"/>
</dbReference>